<dbReference type="RefSeq" id="WP_017696669.1">
    <property type="nucleotide sequence ID" value="NZ_CM122994.1"/>
</dbReference>
<gene>
    <name evidence="1" type="ORF">SC09_Contig17orf00455</name>
</gene>
<dbReference type="PATRIC" id="fig|1423.134.peg.947"/>
<proteinExistence type="predicted"/>
<evidence type="ECO:0000313" key="2">
    <source>
        <dbReference type="Proteomes" id="UP000032247"/>
    </source>
</evidence>
<dbReference type="EMBL" id="JXBC01000001">
    <property type="protein sequence ID" value="KIU13257.1"/>
    <property type="molecule type" value="Genomic_DNA"/>
</dbReference>
<organism evidence="1 2">
    <name type="scientific">Bacillus subtilis</name>
    <dbReference type="NCBI Taxonomy" id="1423"/>
    <lineage>
        <taxon>Bacteria</taxon>
        <taxon>Bacillati</taxon>
        <taxon>Bacillota</taxon>
        <taxon>Bacilli</taxon>
        <taxon>Bacillales</taxon>
        <taxon>Bacillaceae</taxon>
        <taxon>Bacillus</taxon>
    </lineage>
</organism>
<reference evidence="1 2" key="1">
    <citation type="submission" date="2014-12" db="EMBL/GenBank/DDBJ databases">
        <title>Comparative genome analysis of Bacillus coagulans HM-08, Clostridium butyricum HM-68, Bacillus subtilis HM-66 and Bacillus licheniformis BL-09.</title>
        <authorList>
            <person name="Zhang H."/>
        </authorList>
    </citation>
    <scope>NUCLEOTIDE SEQUENCE [LARGE SCALE GENOMIC DNA]</scope>
    <source>
        <strain evidence="1 2">HM-66</strain>
    </source>
</reference>
<protein>
    <submittedName>
        <fullName evidence="1">Uncharacterized protein</fullName>
    </submittedName>
</protein>
<evidence type="ECO:0000313" key="1">
    <source>
        <dbReference type="EMBL" id="KIU13257.1"/>
    </source>
</evidence>
<comment type="caution">
    <text evidence="1">The sequence shown here is derived from an EMBL/GenBank/DDBJ whole genome shotgun (WGS) entry which is preliminary data.</text>
</comment>
<dbReference type="Proteomes" id="UP000032247">
    <property type="component" value="Unassembled WGS sequence"/>
</dbReference>
<accession>A0A0C3KXT3</accession>
<name>A0A0C3KXT3_BACIU</name>
<dbReference type="AlphaFoldDB" id="A0A0C3KXT3"/>
<sequence length="46" mass="5530">MAKQTKKKTTNIKMGKEYYGTMDREECFRKALEPYFTSKKELRLHA</sequence>